<dbReference type="PANTHER" id="PTHR34596:SF2">
    <property type="entry name" value="CHITOPORIN"/>
    <property type="match status" value="1"/>
</dbReference>
<accession>A0A089ZQ06</accession>
<gene>
    <name evidence="5" type="ORF">LT40_04945</name>
</gene>
<dbReference type="AlphaFoldDB" id="A0A089ZQ06"/>
<dbReference type="KEGG" id="prh:LT40_04945"/>
<dbReference type="InterPro" id="IPR005318">
    <property type="entry name" value="OM_porin_bac"/>
</dbReference>
<keyword evidence="3 4" id="KW-0732">Signal</keyword>
<proteinExistence type="inferred from homology"/>
<evidence type="ECO:0000256" key="4">
    <source>
        <dbReference type="SAM" id="SignalP"/>
    </source>
</evidence>
<dbReference type="Gene3D" id="2.40.160.10">
    <property type="entry name" value="Porin"/>
    <property type="match status" value="1"/>
</dbReference>
<dbReference type="InterPro" id="IPR023614">
    <property type="entry name" value="Porin_dom_sf"/>
</dbReference>
<evidence type="ECO:0000256" key="3">
    <source>
        <dbReference type="ARBA" id="ARBA00022729"/>
    </source>
</evidence>
<dbReference type="EMBL" id="CP009533">
    <property type="protein sequence ID" value="AIS16796.1"/>
    <property type="molecule type" value="Genomic_DNA"/>
</dbReference>
<protein>
    <submittedName>
        <fullName evidence="5">Porin</fullName>
    </submittedName>
</protein>
<dbReference type="STRING" id="216142.LT40_04945"/>
<evidence type="ECO:0000256" key="1">
    <source>
        <dbReference type="ARBA" id="ARBA00009075"/>
    </source>
</evidence>
<keyword evidence="2" id="KW-0813">Transport</keyword>
<dbReference type="RefSeq" id="WP_043187171.1">
    <property type="nucleotide sequence ID" value="NZ_CP009533.1"/>
</dbReference>
<organism evidence="5 6">
    <name type="scientific">Pseudomonas rhizosphaerae</name>
    <dbReference type="NCBI Taxonomy" id="216142"/>
    <lineage>
        <taxon>Bacteria</taxon>
        <taxon>Pseudomonadati</taxon>
        <taxon>Pseudomonadota</taxon>
        <taxon>Gammaproteobacteria</taxon>
        <taxon>Pseudomonadales</taxon>
        <taxon>Pseudomonadaceae</taxon>
        <taxon>Pseudomonas</taxon>
    </lineage>
</organism>
<evidence type="ECO:0000256" key="2">
    <source>
        <dbReference type="ARBA" id="ARBA00022448"/>
    </source>
</evidence>
<dbReference type="Pfam" id="PF03573">
    <property type="entry name" value="OprD"/>
    <property type="match status" value="1"/>
</dbReference>
<comment type="similarity">
    <text evidence="1">Belongs to the outer membrane porin (Opr) (TC 1.B.25) family.</text>
</comment>
<dbReference type="HOGENOM" id="CLU_042378_2_0_6"/>
<reference evidence="5 6" key="1">
    <citation type="journal article" date="2015" name="J. Biotechnol.">
        <title>Complete genome sequence of Pseudomonas rhizosphaerae IH5T (=DSM 16299T), a phosphate-solubilizing rhizobacterium for bacterial biofertilizer.</title>
        <authorList>
            <person name="Kwak Y."/>
            <person name="Jung B.K."/>
            <person name="Shin J.H."/>
        </authorList>
    </citation>
    <scope>NUCLEOTIDE SEQUENCE [LARGE SCALE GENOMIC DNA]</scope>
    <source>
        <strain evidence="5">DSM 16299</strain>
    </source>
</reference>
<name>A0A089ZQ06_9PSED</name>
<dbReference type="GO" id="GO:0015288">
    <property type="term" value="F:porin activity"/>
    <property type="evidence" value="ECO:0007669"/>
    <property type="project" value="TreeGrafter"/>
</dbReference>
<dbReference type="GO" id="GO:0016020">
    <property type="term" value="C:membrane"/>
    <property type="evidence" value="ECO:0007669"/>
    <property type="project" value="InterPro"/>
</dbReference>
<sequence length="423" mass="46050">MRVMKWSMIALAVTAGTSQLALASAQDDSKGFVEDSTLNLKLRALYMNRDYKHGAGNPTAGSDKGYREDTGLGAQMFYESGFTQGTIGAGVDAMGFGSVRLDGGTGRRSNGLFAADDEGNLEHSQTKGGAAVKFRFSNTVLKYGQQIVASPVFATDDGRLLPEVATGTSITSNEIDNLTLNIGRFTSMSAQTGMGRDSLGLTSADIAGATYAFTKNFTGTVAASDVEDYWKRQYVNLNYTLPIDDLQSLNFDFNAYRTKSQGEDLGGDVDNKIWSTAVAYSLGAHKFTLGYQRSTGDTGYAYGVDGGGTVFLNNSVQYSDFVGAEEKSWQVRYDLNMATYGVPGLSFMTRYITGDNIEASNGEEGKEHEWDFETKYVVQQGPIKDMSFRLRSAIYRANNAYDADYGPSNNDLRFIVEYPLSIM</sequence>
<evidence type="ECO:0000313" key="6">
    <source>
        <dbReference type="Proteomes" id="UP000029499"/>
    </source>
</evidence>
<dbReference type="Proteomes" id="UP000029499">
    <property type="component" value="Chromosome"/>
</dbReference>
<evidence type="ECO:0000313" key="5">
    <source>
        <dbReference type="EMBL" id="AIS16796.1"/>
    </source>
</evidence>
<feature type="signal peptide" evidence="4">
    <location>
        <begin position="1"/>
        <end position="23"/>
    </location>
</feature>
<dbReference type="eggNOG" id="ENOG5032VA5">
    <property type="taxonomic scope" value="Bacteria"/>
</dbReference>
<keyword evidence="6" id="KW-1185">Reference proteome</keyword>
<dbReference type="PANTHER" id="PTHR34596">
    <property type="entry name" value="CHITOPORIN"/>
    <property type="match status" value="1"/>
</dbReference>
<dbReference type="OrthoDB" id="6759120at2"/>
<feature type="chain" id="PRO_5001852684" evidence="4">
    <location>
        <begin position="24"/>
        <end position="423"/>
    </location>
</feature>